<organism evidence="3 4">
    <name type="scientific">Triparma strigata</name>
    <dbReference type="NCBI Taxonomy" id="1606541"/>
    <lineage>
        <taxon>Eukaryota</taxon>
        <taxon>Sar</taxon>
        <taxon>Stramenopiles</taxon>
        <taxon>Ochrophyta</taxon>
        <taxon>Bolidophyceae</taxon>
        <taxon>Parmales</taxon>
        <taxon>Triparmaceae</taxon>
        <taxon>Triparma</taxon>
    </lineage>
</organism>
<evidence type="ECO:0000313" key="3">
    <source>
        <dbReference type="EMBL" id="GMH94091.1"/>
    </source>
</evidence>
<evidence type="ECO:0000313" key="4">
    <source>
        <dbReference type="Proteomes" id="UP001165085"/>
    </source>
</evidence>
<dbReference type="InterPro" id="IPR000014">
    <property type="entry name" value="PAS"/>
</dbReference>
<evidence type="ECO:0000259" key="2">
    <source>
        <dbReference type="Pfam" id="PF13426"/>
    </source>
</evidence>
<dbReference type="EMBL" id="BRXY01000426">
    <property type="protein sequence ID" value="GMH94091.1"/>
    <property type="molecule type" value="Genomic_DNA"/>
</dbReference>
<dbReference type="InterPro" id="IPR035965">
    <property type="entry name" value="PAS-like_dom_sf"/>
</dbReference>
<dbReference type="Gene3D" id="3.30.450.20">
    <property type="entry name" value="PAS domain"/>
    <property type="match status" value="1"/>
</dbReference>
<dbReference type="AlphaFoldDB" id="A0A9W7BMP6"/>
<dbReference type="OrthoDB" id="447251at2759"/>
<feature type="compositionally biased region" description="Low complexity" evidence="1">
    <location>
        <begin position="174"/>
        <end position="194"/>
    </location>
</feature>
<proteinExistence type="predicted"/>
<feature type="region of interest" description="Disordered" evidence="1">
    <location>
        <begin position="174"/>
        <end position="203"/>
    </location>
</feature>
<dbReference type="SUPFAM" id="SSF55785">
    <property type="entry name" value="PYP-like sensor domain (PAS domain)"/>
    <property type="match status" value="1"/>
</dbReference>
<feature type="domain" description="PAS" evidence="2">
    <location>
        <begin position="71"/>
        <end position="168"/>
    </location>
</feature>
<reference evidence="4" key="1">
    <citation type="journal article" date="2023" name="Commun. Biol.">
        <title>Genome analysis of Parmales, the sister group of diatoms, reveals the evolutionary specialization of diatoms from phago-mixotrophs to photoautotrophs.</title>
        <authorList>
            <person name="Ban H."/>
            <person name="Sato S."/>
            <person name="Yoshikawa S."/>
            <person name="Yamada K."/>
            <person name="Nakamura Y."/>
            <person name="Ichinomiya M."/>
            <person name="Sato N."/>
            <person name="Blanc-Mathieu R."/>
            <person name="Endo H."/>
            <person name="Kuwata A."/>
            <person name="Ogata H."/>
        </authorList>
    </citation>
    <scope>NUCLEOTIDE SEQUENCE [LARGE SCALE GENOMIC DNA]</scope>
    <source>
        <strain evidence="4">NIES 3701</strain>
    </source>
</reference>
<comment type="caution">
    <text evidence="3">The sequence shown here is derived from an EMBL/GenBank/DDBJ whole genome shotgun (WGS) entry which is preliminary data.</text>
</comment>
<gene>
    <name evidence="3" type="ORF">TrST_g4073</name>
</gene>
<name>A0A9W7BMP6_9STRA</name>
<keyword evidence="4" id="KW-1185">Reference proteome</keyword>
<accession>A0A9W7BMP6</accession>
<dbReference type="Proteomes" id="UP001165085">
    <property type="component" value="Unassembled WGS sequence"/>
</dbReference>
<protein>
    <recommendedName>
        <fullName evidence="2">PAS domain-containing protein</fullName>
    </recommendedName>
</protein>
<dbReference type="Pfam" id="PF13426">
    <property type="entry name" value="PAS_9"/>
    <property type="match status" value="1"/>
</dbReference>
<evidence type="ECO:0000256" key="1">
    <source>
        <dbReference type="SAM" id="MobiDB-lite"/>
    </source>
</evidence>
<sequence length="203" mass="22447">MGEPIKKWTPRDILNAELPPHYPACPSDWSDVHPDSITPLSEVYENICDDDVALFNQIRRPKGAWLISVSSDLTHKIITASNKFVTDMGYNDGELIGHNCKKLQNGVMQKDGEWNSIENKKLTDAFKTSSDVNVRLLNFKGDGRPFGNSLTILVLRDKDGSPLYHLGVIKVVAPPVSPSLSSDGNKRSTSSSEESTAKKPKKK</sequence>